<evidence type="ECO:0000256" key="6">
    <source>
        <dbReference type="ARBA" id="ARBA00022679"/>
    </source>
</evidence>
<dbReference type="PANTHER" id="PTHR10192">
    <property type="entry name" value="MOLYBDOPTERIN BIOSYNTHESIS PROTEIN"/>
    <property type="match status" value="1"/>
</dbReference>
<dbReference type="NCBIfam" id="TIGR00177">
    <property type="entry name" value="molyb_syn"/>
    <property type="match status" value="1"/>
</dbReference>
<keyword evidence="6 11" id="KW-0808">Transferase</keyword>
<dbReference type="AlphaFoldDB" id="A0A5A5T8W0"/>
<sequence length="422" mass="45639">MMSVEEALLNMLSNITPLSVTHVPLSDALGLILAEEVIARENIPPFANSAMDGFALRSQDSKPQQNQPPHLRVTGGVAAGYIAHHAIEPGTAMRIMTGAPVPPGADTVIQVELTRHGGPNGDWVEILQEVKPGNNIRPVGEDMRSGQTILTTGTELGPWEIGVLATLGWATVPVVRRARVAILGTGDEIVDIDQPLQPGKIRNSNSYLLEAAVRQAGAEAYRLGVARDTVASLREKFAEASQYDLILTSGGVSVGDFDLVKDIMAEQGNISFWRINMRPGKPVAFGDISETPLIGLPGNPVSSAVTFELFARPVIRKLQGQHNLLKPQIEVTLANDIPDRAMRRHYVRAAVEWHAGHFVARTTGNQGSNIMTSLLHTNAFVIVPEGGIVTHAGDTLTALMLDWPEVNSWDTLDLQQKTQQEE</sequence>
<dbReference type="Gene3D" id="3.90.105.10">
    <property type="entry name" value="Molybdopterin biosynthesis moea protein, domain 2"/>
    <property type="match status" value="1"/>
</dbReference>
<dbReference type="Gene3D" id="2.40.340.10">
    <property type="entry name" value="MoeA, C-terminal, domain IV"/>
    <property type="match status" value="1"/>
</dbReference>
<evidence type="ECO:0000256" key="1">
    <source>
        <dbReference type="ARBA" id="ARBA00001946"/>
    </source>
</evidence>
<reference evidence="13 14" key="1">
    <citation type="submission" date="2019-01" db="EMBL/GenBank/DDBJ databases">
        <title>Draft genome sequence of Dictyobacter sp. Uno17.</title>
        <authorList>
            <person name="Wang C.M."/>
            <person name="Zheng Y."/>
            <person name="Sakai Y."/>
            <person name="Abe K."/>
            <person name="Yokota A."/>
            <person name="Yabe S."/>
        </authorList>
    </citation>
    <scope>NUCLEOTIDE SEQUENCE [LARGE SCALE GENOMIC DNA]</scope>
    <source>
        <strain evidence="13 14">Uno17</strain>
    </source>
</reference>
<dbReference type="FunFam" id="3.40.980.10:FF:000004">
    <property type="entry name" value="Molybdopterin molybdenumtransferase"/>
    <property type="match status" value="1"/>
</dbReference>
<evidence type="ECO:0000259" key="12">
    <source>
        <dbReference type="SMART" id="SM00852"/>
    </source>
</evidence>
<keyword evidence="8 11" id="KW-0460">Magnesium</keyword>
<comment type="caution">
    <text evidence="13">The sequence shown here is derived from an EMBL/GenBank/DDBJ whole genome shotgun (WGS) entry which is preliminary data.</text>
</comment>
<dbReference type="Gene3D" id="3.40.980.10">
    <property type="entry name" value="MoaB/Mog-like domain"/>
    <property type="match status" value="1"/>
</dbReference>
<dbReference type="EC" id="2.10.1.1" evidence="11"/>
<evidence type="ECO:0000256" key="3">
    <source>
        <dbReference type="ARBA" id="ARBA00005046"/>
    </source>
</evidence>
<evidence type="ECO:0000256" key="10">
    <source>
        <dbReference type="ARBA" id="ARBA00047317"/>
    </source>
</evidence>
<dbReference type="SMART" id="SM00852">
    <property type="entry name" value="MoCF_biosynth"/>
    <property type="match status" value="1"/>
</dbReference>
<dbReference type="GO" id="GO:0061599">
    <property type="term" value="F:molybdopterin molybdotransferase activity"/>
    <property type="evidence" value="ECO:0007669"/>
    <property type="project" value="UniProtKB-UniRule"/>
</dbReference>
<keyword evidence="7 11" id="KW-0479">Metal-binding</keyword>
<dbReference type="PANTHER" id="PTHR10192:SF5">
    <property type="entry name" value="GEPHYRIN"/>
    <property type="match status" value="1"/>
</dbReference>
<protein>
    <recommendedName>
        <fullName evidence="11">Molybdopterin molybdenumtransferase</fullName>
        <ecNumber evidence="11">2.10.1.1</ecNumber>
    </recommendedName>
</protein>
<dbReference type="Pfam" id="PF03454">
    <property type="entry name" value="MoeA_C"/>
    <property type="match status" value="1"/>
</dbReference>
<gene>
    <name evidence="13" type="ORF">KDI_14840</name>
</gene>
<evidence type="ECO:0000256" key="8">
    <source>
        <dbReference type="ARBA" id="ARBA00022842"/>
    </source>
</evidence>
<accession>A0A5A5T8W0</accession>
<dbReference type="InterPro" id="IPR036688">
    <property type="entry name" value="MoeA_C_domain_IV_sf"/>
</dbReference>
<comment type="catalytic activity">
    <reaction evidence="10">
        <text>adenylyl-molybdopterin + molybdate = Mo-molybdopterin + AMP + H(+)</text>
        <dbReference type="Rhea" id="RHEA:35047"/>
        <dbReference type="ChEBI" id="CHEBI:15378"/>
        <dbReference type="ChEBI" id="CHEBI:36264"/>
        <dbReference type="ChEBI" id="CHEBI:62727"/>
        <dbReference type="ChEBI" id="CHEBI:71302"/>
        <dbReference type="ChEBI" id="CHEBI:456215"/>
        <dbReference type="EC" id="2.10.1.1"/>
    </reaction>
</comment>
<dbReference type="UniPathway" id="UPA00344"/>
<comment type="pathway">
    <text evidence="3 11">Cofactor biosynthesis; molybdopterin biosynthesis.</text>
</comment>
<evidence type="ECO:0000256" key="7">
    <source>
        <dbReference type="ARBA" id="ARBA00022723"/>
    </source>
</evidence>
<evidence type="ECO:0000256" key="4">
    <source>
        <dbReference type="ARBA" id="ARBA00010763"/>
    </source>
</evidence>
<dbReference type="EMBL" id="BIXY01000016">
    <property type="protein sequence ID" value="GCF07920.1"/>
    <property type="molecule type" value="Genomic_DNA"/>
</dbReference>
<dbReference type="OrthoDB" id="9804758at2"/>
<dbReference type="Pfam" id="PF00994">
    <property type="entry name" value="MoCF_biosynth"/>
    <property type="match status" value="1"/>
</dbReference>
<dbReference type="RefSeq" id="WP_149400924.1">
    <property type="nucleotide sequence ID" value="NZ_BIXY01000016.1"/>
</dbReference>
<evidence type="ECO:0000256" key="2">
    <source>
        <dbReference type="ARBA" id="ARBA00002901"/>
    </source>
</evidence>
<keyword evidence="9 11" id="KW-0501">Molybdenum cofactor biosynthesis</keyword>
<comment type="function">
    <text evidence="2 11">Catalyzes the insertion of molybdate into adenylated molybdopterin with the concomitant release of AMP.</text>
</comment>
<evidence type="ECO:0000256" key="11">
    <source>
        <dbReference type="RuleBase" id="RU365090"/>
    </source>
</evidence>
<feature type="domain" description="MoaB/Mog" evidence="12">
    <location>
        <begin position="181"/>
        <end position="317"/>
    </location>
</feature>
<keyword evidence="5 11" id="KW-0500">Molybdenum</keyword>
<evidence type="ECO:0000256" key="9">
    <source>
        <dbReference type="ARBA" id="ARBA00023150"/>
    </source>
</evidence>
<dbReference type="Proteomes" id="UP000322530">
    <property type="component" value="Unassembled WGS sequence"/>
</dbReference>
<dbReference type="SUPFAM" id="SSF63882">
    <property type="entry name" value="MoeA N-terminal region -like"/>
    <property type="match status" value="1"/>
</dbReference>
<dbReference type="InterPro" id="IPR001453">
    <property type="entry name" value="MoaB/Mog_dom"/>
</dbReference>
<keyword evidence="14" id="KW-1185">Reference proteome</keyword>
<proteinExistence type="inferred from homology"/>
<evidence type="ECO:0000313" key="13">
    <source>
        <dbReference type="EMBL" id="GCF07920.1"/>
    </source>
</evidence>
<dbReference type="InterPro" id="IPR005111">
    <property type="entry name" value="MoeA_C_domain_IV"/>
</dbReference>
<evidence type="ECO:0000256" key="5">
    <source>
        <dbReference type="ARBA" id="ARBA00022505"/>
    </source>
</evidence>
<dbReference type="InterPro" id="IPR036135">
    <property type="entry name" value="MoeA_linker/N_sf"/>
</dbReference>
<name>A0A5A5T8W0_9CHLR</name>
<dbReference type="NCBIfam" id="NF045515">
    <property type="entry name" value="Glp_gephyrin"/>
    <property type="match status" value="1"/>
</dbReference>
<dbReference type="GO" id="GO:0006777">
    <property type="term" value="P:Mo-molybdopterin cofactor biosynthetic process"/>
    <property type="evidence" value="ECO:0007669"/>
    <property type="project" value="UniProtKB-UniRule"/>
</dbReference>
<dbReference type="SUPFAM" id="SSF53218">
    <property type="entry name" value="Molybdenum cofactor biosynthesis proteins"/>
    <property type="match status" value="1"/>
</dbReference>
<dbReference type="SUPFAM" id="SSF63867">
    <property type="entry name" value="MoeA C-terminal domain-like"/>
    <property type="match status" value="1"/>
</dbReference>
<dbReference type="GO" id="GO:0046872">
    <property type="term" value="F:metal ion binding"/>
    <property type="evidence" value="ECO:0007669"/>
    <property type="project" value="UniProtKB-UniRule"/>
</dbReference>
<dbReference type="Gene3D" id="2.170.190.11">
    <property type="entry name" value="Molybdopterin biosynthesis moea protein, domain 3"/>
    <property type="match status" value="1"/>
</dbReference>
<evidence type="ECO:0000313" key="14">
    <source>
        <dbReference type="Proteomes" id="UP000322530"/>
    </source>
</evidence>
<comment type="cofactor">
    <cofactor evidence="1 11">
        <name>Mg(2+)</name>
        <dbReference type="ChEBI" id="CHEBI:18420"/>
    </cofactor>
</comment>
<organism evidence="13 14">
    <name type="scientific">Dictyobacter arantiisoli</name>
    <dbReference type="NCBI Taxonomy" id="2014874"/>
    <lineage>
        <taxon>Bacteria</taxon>
        <taxon>Bacillati</taxon>
        <taxon>Chloroflexota</taxon>
        <taxon>Ktedonobacteria</taxon>
        <taxon>Ktedonobacterales</taxon>
        <taxon>Dictyobacteraceae</taxon>
        <taxon>Dictyobacter</taxon>
    </lineage>
</organism>
<dbReference type="CDD" id="cd00887">
    <property type="entry name" value="MoeA"/>
    <property type="match status" value="1"/>
</dbReference>
<dbReference type="InterPro" id="IPR038987">
    <property type="entry name" value="MoeA-like"/>
</dbReference>
<dbReference type="GO" id="GO:0005829">
    <property type="term" value="C:cytosol"/>
    <property type="evidence" value="ECO:0007669"/>
    <property type="project" value="TreeGrafter"/>
</dbReference>
<dbReference type="InterPro" id="IPR036425">
    <property type="entry name" value="MoaB/Mog-like_dom_sf"/>
</dbReference>
<dbReference type="FunFam" id="2.170.190.11:FF:000001">
    <property type="entry name" value="Molybdopterin molybdenumtransferase"/>
    <property type="match status" value="1"/>
</dbReference>
<comment type="similarity">
    <text evidence="4 11">Belongs to the MoeA family.</text>
</comment>
<dbReference type="InterPro" id="IPR005110">
    <property type="entry name" value="MoeA_linker/N"/>
</dbReference>
<dbReference type="Pfam" id="PF03453">
    <property type="entry name" value="MoeA_N"/>
    <property type="match status" value="1"/>
</dbReference>